<dbReference type="AlphaFoldDB" id="A0A699IHS6"/>
<proteinExistence type="predicted"/>
<comment type="caution">
    <text evidence="1">The sequence shown here is derived from an EMBL/GenBank/DDBJ whole genome shotgun (WGS) entry which is preliminary data.</text>
</comment>
<name>A0A699IHS6_TANCI</name>
<dbReference type="EMBL" id="BKCJ010303815">
    <property type="protein sequence ID" value="GEZ63787.1"/>
    <property type="molecule type" value="Genomic_DNA"/>
</dbReference>
<accession>A0A699IHS6</accession>
<reference evidence="1" key="1">
    <citation type="journal article" date="2019" name="Sci. Rep.">
        <title>Draft genome of Tanacetum cinerariifolium, the natural source of mosquito coil.</title>
        <authorList>
            <person name="Yamashiro T."/>
            <person name="Shiraishi A."/>
            <person name="Satake H."/>
            <person name="Nakayama K."/>
        </authorList>
    </citation>
    <scope>NUCLEOTIDE SEQUENCE</scope>
</reference>
<sequence length="217" mass="24946">MEDDKALYILRDMTGSDNIRKLSGLTESVPKEEFMSAIHENDAKESVPKSEFMSETEIHKKGVNESVPKSEFMSETEIHEKGVNESVRLRDLRHFIDLMRGVKSEPCEYYYHVMHGGISVSANLRVCSVLQNPKAVYIVAGVDAKDTSDVYGGYVYEIFVDDSLYNIRDVENEMDHTSKIWKITIPKKKGEQTQRISGNLIFYREEKICKPTLWQPK</sequence>
<gene>
    <name evidence="1" type="ORF">Tci_535760</name>
</gene>
<organism evidence="1">
    <name type="scientific">Tanacetum cinerariifolium</name>
    <name type="common">Dalmatian daisy</name>
    <name type="synonym">Chrysanthemum cinerariifolium</name>
    <dbReference type="NCBI Taxonomy" id="118510"/>
    <lineage>
        <taxon>Eukaryota</taxon>
        <taxon>Viridiplantae</taxon>
        <taxon>Streptophyta</taxon>
        <taxon>Embryophyta</taxon>
        <taxon>Tracheophyta</taxon>
        <taxon>Spermatophyta</taxon>
        <taxon>Magnoliopsida</taxon>
        <taxon>eudicotyledons</taxon>
        <taxon>Gunneridae</taxon>
        <taxon>Pentapetalae</taxon>
        <taxon>asterids</taxon>
        <taxon>campanulids</taxon>
        <taxon>Asterales</taxon>
        <taxon>Asteraceae</taxon>
        <taxon>Asteroideae</taxon>
        <taxon>Anthemideae</taxon>
        <taxon>Anthemidinae</taxon>
        <taxon>Tanacetum</taxon>
    </lineage>
</organism>
<protein>
    <submittedName>
        <fullName evidence="1">Uncharacterized protein</fullName>
    </submittedName>
</protein>
<evidence type="ECO:0000313" key="1">
    <source>
        <dbReference type="EMBL" id="GEZ63787.1"/>
    </source>
</evidence>